<proteinExistence type="inferred from homology"/>
<feature type="domain" description="UDP-galactopyranose mutase C-terminal" evidence="6">
    <location>
        <begin position="516"/>
        <end position="713"/>
    </location>
</feature>
<comment type="cofactor">
    <cofactor evidence="1">
        <name>FAD</name>
        <dbReference type="ChEBI" id="CHEBI:57692"/>
    </cofactor>
</comment>
<dbReference type="FunFam" id="3.40.50.720:FF:000397">
    <property type="entry name" value="UDP-galactopyranose mutase"/>
    <property type="match status" value="1"/>
</dbReference>
<sequence>MTRFSRDHKVLYFEEPIYDTHDEPYLEAREAQDGVCVLVPHLPAGQQREDAERAQRDLLDRYLGDIPAEEMKLWYYTPMSLAFSAHLRSAFVVYDCMDELSAFRGAPVDLVERERELLARADAVFTGGYSLYEAKRDLHPNVHPFPSSVDIAHFAQARRDLPEPQDQANIPHPRLGFYGVLDERLDIVLLEQLADLRPDWHLVLVGPVVKIDPEALPRRPNIHYLGAKQYDELPAYLAGWDVALMPFALNESTRFISPTKTPEYLAGGRAVVSSAITDVLRRYGECGMVSICETPQQFVQAIAAELERIHDRPALYERADEILAGMSWDGTSDRMMAIMADGRRRPAPKLVSALTFGHDRPVPIANGGAHYDYLVVGAGFAGSVLAERLASELDKKVLVIDRRPHIAGNAYDYYDAAGILVHKYGPHIFHTNSQKVVDYLSRFTAWRPYEHRVLAQVDGKLVPMPINLTTLAKLYGRAFTSEQASEFLAARAEPVNPVRTSEDVVVSKVGRELYEKFFRGYTRKQWGLDPSELDKAVAARIPVRTSTDDRYFTDTFQCMPLHGYTRMFEKMLDHPNITVKTGTSYDDVRDAIHYDHLIYCGPIDEFFDHRYGRLPYRSLQFRQATLDQTTFQPAAVVNYPAEDIPYTRITEYKYLTGQEHEKTSITYEIPSAVGEPYYPVPRPENDRLFRKYQDLADRTPGVTFVGRLATYRYYNMDQVIAQALSVFERLAEPEPTQQGSPAAQSVA</sequence>
<dbReference type="PANTHER" id="PTHR21197:SF0">
    <property type="entry name" value="UDP-GALACTOPYRANOSE MUTASE"/>
    <property type="match status" value="1"/>
</dbReference>
<dbReference type="SUPFAM" id="SSF53756">
    <property type="entry name" value="UDP-Glycosyltransferase/glycogen phosphorylase"/>
    <property type="match status" value="1"/>
</dbReference>
<dbReference type="OrthoDB" id="5792777at2"/>
<evidence type="ECO:0000313" key="7">
    <source>
        <dbReference type="EMBL" id="QAA93399.1"/>
    </source>
</evidence>
<dbReference type="NCBIfam" id="TIGR00031">
    <property type="entry name" value="UDP-GALP_mutase"/>
    <property type="match status" value="1"/>
</dbReference>
<dbReference type="Gene3D" id="3.40.50.720">
    <property type="entry name" value="NAD(P)-binding Rossmann-like Domain"/>
    <property type="match status" value="3"/>
</dbReference>
<dbReference type="CDD" id="cd04950">
    <property type="entry name" value="GT4_TuaH-like"/>
    <property type="match status" value="1"/>
</dbReference>
<dbReference type="SUPFAM" id="SSF54373">
    <property type="entry name" value="FAD-linked reductases, C-terminal domain"/>
    <property type="match status" value="1"/>
</dbReference>
<evidence type="ECO:0000256" key="4">
    <source>
        <dbReference type="ARBA" id="ARBA00022827"/>
    </source>
</evidence>
<keyword evidence="5" id="KW-0413">Isomerase</keyword>
<dbReference type="Proteomes" id="UP000283474">
    <property type="component" value="Chromosome"/>
</dbReference>
<dbReference type="GO" id="GO:0050660">
    <property type="term" value="F:flavin adenine dinucleotide binding"/>
    <property type="evidence" value="ECO:0007669"/>
    <property type="project" value="TreeGrafter"/>
</dbReference>
<dbReference type="PANTHER" id="PTHR21197">
    <property type="entry name" value="UDP-GALACTOPYRANOSE MUTASE"/>
    <property type="match status" value="1"/>
</dbReference>
<dbReference type="AlphaFoldDB" id="A0A410GAT3"/>
<dbReference type="Gene3D" id="3.40.50.2000">
    <property type="entry name" value="Glycogen Phosphorylase B"/>
    <property type="match status" value="1"/>
</dbReference>
<gene>
    <name evidence="7" type="primary">glf</name>
    <name evidence="7" type="ORF">CKA81_05810</name>
</gene>
<evidence type="ECO:0000256" key="5">
    <source>
        <dbReference type="ARBA" id="ARBA00023235"/>
    </source>
</evidence>
<reference evidence="7 8" key="1">
    <citation type="submission" date="2017-08" db="EMBL/GenBank/DDBJ databases">
        <authorList>
            <person name="Park S.-J."/>
            <person name="Kim H."/>
        </authorList>
    </citation>
    <scope>NUCLEOTIDE SEQUENCE [LARGE SCALE GENOMIC DNA]</scope>
    <source>
        <strain evidence="8">ye3</strain>
    </source>
</reference>
<evidence type="ECO:0000259" key="6">
    <source>
        <dbReference type="Pfam" id="PF03275"/>
    </source>
</evidence>
<dbReference type="KEGG" id="pus:CKA81_05810"/>
<organism evidence="7 8">
    <name type="scientific">Pollutimonas thiosulfatoxidans</name>
    <dbReference type="NCBI Taxonomy" id="2028345"/>
    <lineage>
        <taxon>Bacteria</taxon>
        <taxon>Pseudomonadati</taxon>
        <taxon>Pseudomonadota</taxon>
        <taxon>Betaproteobacteria</taxon>
        <taxon>Burkholderiales</taxon>
        <taxon>Alcaligenaceae</taxon>
        <taxon>Pollutimonas</taxon>
    </lineage>
</organism>
<dbReference type="GO" id="GO:0005829">
    <property type="term" value="C:cytosol"/>
    <property type="evidence" value="ECO:0007669"/>
    <property type="project" value="TreeGrafter"/>
</dbReference>
<keyword evidence="8" id="KW-1185">Reference proteome</keyword>
<protein>
    <submittedName>
        <fullName evidence="7">UDP-galactopyranose mutase</fullName>
    </submittedName>
</protein>
<evidence type="ECO:0000256" key="1">
    <source>
        <dbReference type="ARBA" id="ARBA00001974"/>
    </source>
</evidence>
<name>A0A410GAT3_9BURK</name>
<evidence type="ECO:0000313" key="8">
    <source>
        <dbReference type="Proteomes" id="UP000283474"/>
    </source>
</evidence>
<comment type="similarity">
    <text evidence="2">Belongs to the UDP-galactopyranose/dTDP-fucopyranose mutase family.</text>
</comment>
<dbReference type="InterPro" id="IPR015899">
    <property type="entry name" value="UDP-GalPyranose_mutase_C"/>
</dbReference>
<dbReference type="RefSeq" id="WP_128354442.1">
    <property type="nucleotide sequence ID" value="NZ_CP022987.1"/>
</dbReference>
<dbReference type="EMBL" id="CP022987">
    <property type="protein sequence ID" value="QAA93399.1"/>
    <property type="molecule type" value="Genomic_DNA"/>
</dbReference>
<dbReference type="GO" id="GO:0008767">
    <property type="term" value="F:UDP-galactopyranose mutase activity"/>
    <property type="evidence" value="ECO:0007669"/>
    <property type="project" value="InterPro"/>
</dbReference>
<dbReference type="Pfam" id="PF03275">
    <property type="entry name" value="GLF"/>
    <property type="match status" value="1"/>
</dbReference>
<keyword evidence="3" id="KW-0285">Flavoprotein</keyword>
<dbReference type="InterPro" id="IPR004379">
    <property type="entry name" value="UDP-GALP_mutase"/>
</dbReference>
<evidence type="ECO:0000256" key="3">
    <source>
        <dbReference type="ARBA" id="ARBA00022630"/>
    </source>
</evidence>
<keyword evidence="4" id="KW-0274">FAD</keyword>
<dbReference type="Pfam" id="PF13450">
    <property type="entry name" value="NAD_binding_8"/>
    <property type="match status" value="1"/>
</dbReference>
<accession>A0A410GAT3</accession>
<evidence type="ECO:0000256" key="2">
    <source>
        <dbReference type="ARBA" id="ARBA00009321"/>
    </source>
</evidence>
<dbReference type="SUPFAM" id="SSF51971">
    <property type="entry name" value="Nucleotide-binding domain"/>
    <property type="match status" value="1"/>
</dbReference>